<feature type="domain" description="F-box" evidence="1">
    <location>
        <begin position="134"/>
        <end position="194"/>
    </location>
</feature>
<comment type="caution">
    <text evidence="2">The sequence shown here is derived from an EMBL/GenBank/DDBJ whole genome shotgun (WGS) entry which is preliminary data.</text>
</comment>
<dbReference type="SUPFAM" id="SSF52058">
    <property type="entry name" value="L domain-like"/>
    <property type="match status" value="1"/>
</dbReference>
<dbReference type="OrthoDB" id="3172239at2759"/>
<evidence type="ECO:0000259" key="1">
    <source>
        <dbReference type="PROSITE" id="PS50181"/>
    </source>
</evidence>
<evidence type="ECO:0000313" key="3">
    <source>
        <dbReference type="Proteomes" id="UP000620124"/>
    </source>
</evidence>
<evidence type="ECO:0000313" key="2">
    <source>
        <dbReference type="EMBL" id="KAF7343264.1"/>
    </source>
</evidence>
<gene>
    <name evidence="2" type="ORF">MVEN_01758300</name>
</gene>
<dbReference type="AlphaFoldDB" id="A0A8H6XMT9"/>
<dbReference type="Gene3D" id="1.20.1280.50">
    <property type="match status" value="1"/>
</dbReference>
<protein>
    <recommendedName>
        <fullName evidence="1">F-box domain-containing protein</fullName>
    </recommendedName>
</protein>
<dbReference type="Pfam" id="PF12937">
    <property type="entry name" value="F-box-like"/>
    <property type="match status" value="1"/>
</dbReference>
<dbReference type="SUPFAM" id="SSF81383">
    <property type="entry name" value="F-box domain"/>
    <property type="match status" value="1"/>
</dbReference>
<organism evidence="2 3">
    <name type="scientific">Mycena venus</name>
    <dbReference type="NCBI Taxonomy" id="2733690"/>
    <lineage>
        <taxon>Eukaryota</taxon>
        <taxon>Fungi</taxon>
        <taxon>Dikarya</taxon>
        <taxon>Basidiomycota</taxon>
        <taxon>Agaricomycotina</taxon>
        <taxon>Agaricomycetes</taxon>
        <taxon>Agaricomycetidae</taxon>
        <taxon>Agaricales</taxon>
        <taxon>Marasmiineae</taxon>
        <taxon>Mycenaceae</taxon>
        <taxon>Mycena</taxon>
    </lineage>
</organism>
<proteinExistence type="predicted"/>
<dbReference type="InterPro" id="IPR036047">
    <property type="entry name" value="F-box-like_dom_sf"/>
</dbReference>
<dbReference type="InterPro" id="IPR001810">
    <property type="entry name" value="F-box_dom"/>
</dbReference>
<reference evidence="2" key="1">
    <citation type="submission" date="2020-05" db="EMBL/GenBank/DDBJ databases">
        <title>Mycena genomes resolve the evolution of fungal bioluminescence.</title>
        <authorList>
            <person name="Tsai I.J."/>
        </authorList>
    </citation>
    <scope>NUCLEOTIDE SEQUENCE</scope>
    <source>
        <strain evidence="2">CCC161011</strain>
    </source>
</reference>
<keyword evidence="3" id="KW-1185">Reference proteome</keyword>
<dbReference type="Proteomes" id="UP000620124">
    <property type="component" value="Unassembled WGS sequence"/>
</dbReference>
<dbReference type="EMBL" id="JACAZI010000016">
    <property type="protein sequence ID" value="KAF7343264.1"/>
    <property type="molecule type" value="Genomic_DNA"/>
</dbReference>
<accession>A0A8H6XMT9</accession>
<sequence length="401" mass="45250">MSASRLVLSQPFRSLHLTFATTRVRHRMPSLEILLNDHTVSAFSSLTTRLGFMHDIDLALKEVESAYKKSPVKQALKLFRRASKHLESQVFADENATVVILAKDVTSGCRNLVSLQLFEILLLRRALRTRRNSLASISRLPTEILTSILELCPKIDSDLSEFEPSKFVLGLTVSHVCRRWREIAMKSSQFWSYIALSQPRWALEMLHRSRATPLVVAVSFESSGIKHIAARDLVLAQISRIRQLHLHLPQRSSIPNSLLFTAPLLDTFHLHYSGPSEISVDMPLFGGGETASLRHMSLQYCLLTWDSPLFDNLVSLELIHSPVHVGLLARMPYLRALTLVESFPQTFPEPVALELETLKLTGDRMICYAFLRTISIPESCILLIQLNDPYGASDIVPLRHA</sequence>
<dbReference type="PROSITE" id="PS50181">
    <property type="entry name" value="FBOX"/>
    <property type="match status" value="1"/>
</dbReference>
<name>A0A8H6XMT9_9AGAR</name>